<accession>A0ABQ9IRZ9</accession>
<evidence type="ECO:0000313" key="2">
    <source>
        <dbReference type="EMBL" id="KAJ8963557.1"/>
    </source>
</evidence>
<dbReference type="PANTHER" id="PTHR46576">
    <property type="entry name" value="BROMO ADJACENT HOMOLOGY DOMAIN-CONTAINING 1 PROTEIN"/>
    <property type="match status" value="1"/>
</dbReference>
<protein>
    <submittedName>
        <fullName evidence="2">Uncharacterized protein</fullName>
    </submittedName>
</protein>
<dbReference type="EMBL" id="JAPWTJ010003040">
    <property type="protein sequence ID" value="KAJ8963557.1"/>
    <property type="molecule type" value="Genomic_DNA"/>
</dbReference>
<feature type="compositionally biased region" description="Pro residues" evidence="1">
    <location>
        <begin position="318"/>
        <end position="336"/>
    </location>
</feature>
<evidence type="ECO:0000313" key="3">
    <source>
        <dbReference type="Proteomes" id="UP001162164"/>
    </source>
</evidence>
<organism evidence="2 3">
    <name type="scientific">Molorchus minor</name>
    <dbReference type="NCBI Taxonomy" id="1323400"/>
    <lineage>
        <taxon>Eukaryota</taxon>
        <taxon>Metazoa</taxon>
        <taxon>Ecdysozoa</taxon>
        <taxon>Arthropoda</taxon>
        <taxon>Hexapoda</taxon>
        <taxon>Insecta</taxon>
        <taxon>Pterygota</taxon>
        <taxon>Neoptera</taxon>
        <taxon>Endopterygota</taxon>
        <taxon>Coleoptera</taxon>
        <taxon>Polyphaga</taxon>
        <taxon>Cucujiformia</taxon>
        <taxon>Chrysomeloidea</taxon>
        <taxon>Cerambycidae</taxon>
        <taxon>Lamiinae</taxon>
        <taxon>Monochamini</taxon>
        <taxon>Molorchus</taxon>
    </lineage>
</organism>
<dbReference type="PANTHER" id="PTHR46576:SF1">
    <property type="entry name" value="BROMO ADJACENT HOMOLOGY DOMAIN-CONTAINING 1 PROTEIN"/>
    <property type="match status" value="1"/>
</dbReference>
<keyword evidence="3" id="KW-1185">Reference proteome</keyword>
<dbReference type="Proteomes" id="UP001162164">
    <property type="component" value="Unassembled WGS sequence"/>
</dbReference>
<feature type="compositionally biased region" description="Basic and acidic residues" evidence="1">
    <location>
        <begin position="392"/>
        <end position="427"/>
    </location>
</feature>
<evidence type="ECO:0000256" key="1">
    <source>
        <dbReference type="SAM" id="MobiDB-lite"/>
    </source>
</evidence>
<comment type="caution">
    <text evidence="2">The sequence shown here is derived from an EMBL/GenBank/DDBJ whole genome shotgun (WGS) entry which is preliminary data.</text>
</comment>
<sequence>MSTLETPERYYQPAGPLITVPHGHGQPQPPPPPSGPLTKSAPLSEASPTSTTPSASHEPPPPPSSNGDSSDSEVIITSVTTGKESAPPPSHPPAAYRYTQYSSAPPGYPYSYPAPYHYPTPAPPNPSYAHHDICYPPSPYVHHKYPSYRRYLSSAPYYPTNHQEVYSLPPAAPSQQSQQVVTATPVSATGTAYSAPTGPPPPPTLMETYSAPQPTLVETYQPPPHYFTPAYGPAPSCYTHSPSRTIPYINATYQSCPCPMQSCPKNVLTGPLTGDSKRSNILSISKDSMPLPPVALALPLEPASATGPPSPARGSAGMPPPPSPAGATYQPPPPPTKQESQSPESHGQDCNTEKKRKARVGKAMVRSNMQNTMLLMCNPTNYVGVVKREIESPKEKEEEHKKEILSADEDFKSPVKEPEQPSTKNEESPVGVILQPVEPKEEKPMEKENADALTIVEPERPSQVLQPIVNTVAENVKVKNMKRKLSLSKERVPEPELTPSSRKRQKLGSYKYLIRKDTNLVKIHNGKRKLMEKSLPAHQRNGQIRQTKIKLKKSISKRKISTSKEINNKRFKLSQPLTASNLNNYKNSSKIKEKTVMELNKVKEPVKKAAKMPVTVNSKTNNSKSAVAVLDSLFASNNVDRIIESVVSESCMRTTKDSAVKSEKCSGSLKEPIANKKSTNKNNGQMNKLKNECKKTGVGRRKSKCKEVVVPQIITRPRRPSHFPRWSNGWRWEGEPYDAKVFLNSDEATVMRRCYPAMRHRRGGLNCTTRLCSP</sequence>
<dbReference type="InterPro" id="IPR053032">
    <property type="entry name" value="BAH_domain-containing"/>
</dbReference>
<feature type="compositionally biased region" description="Low complexity" evidence="1">
    <location>
        <begin position="300"/>
        <end position="317"/>
    </location>
</feature>
<feature type="region of interest" description="Disordered" evidence="1">
    <location>
        <begin position="392"/>
        <end position="430"/>
    </location>
</feature>
<gene>
    <name evidence="2" type="ORF">NQ317_002353</name>
</gene>
<reference evidence="2" key="1">
    <citation type="journal article" date="2023" name="Insect Mol. Biol.">
        <title>Genome sequencing provides insights into the evolution of gene families encoding plant cell wall-degrading enzymes in longhorned beetles.</title>
        <authorList>
            <person name="Shin N.R."/>
            <person name="Okamura Y."/>
            <person name="Kirsch R."/>
            <person name="Pauchet Y."/>
        </authorList>
    </citation>
    <scope>NUCLEOTIDE SEQUENCE</scope>
    <source>
        <strain evidence="2">MMC_N1</strain>
    </source>
</reference>
<feature type="compositionally biased region" description="Low complexity" evidence="1">
    <location>
        <begin position="40"/>
        <end position="57"/>
    </location>
</feature>
<feature type="region of interest" description="Disordered" evidence="1">
    <location>
        <begin position="1"/>
        <end position="100"/>
    </location>
</feature>
<name>A0ABQ9IRZ9_9CUCU</name>
<proteinExistence type="predicted"/>
<feature type="region of interest" description="Disordered" evidence="1">
    <location>
        <begin position="300"/>
        <end position="361"/>
    </location>
</feature>